<comment type="caution">
    <text evidence="2">The sequence shown here is derived from an EMBL/GenBank/DDBJ whole genome shotgun (WGS) entry which is preliminary data.</text>
</comment>
<keyword evidence="1" id="KW-0812">Transmembrane</keyword>
<dbReference type="AlphaFoldDB" id="A0A934VP28"/>
<keyword evidence="3" id="KW-1185">Reference proteome</keyword>
<gene>
    <name evidence="2" type="ORF">JIN87_27010</name>
</gene>
<evidence type="ECO:0008006" key="4">
    <source>
        <dbReference type="Google" id="ProtNLM"/>
    </source>
</evidence>
<feature type="transmembrane region" description="Helical" evidence="1">
    <location>
        <begin position="7"/>
        <end position="27"/>
    </location>
</feature>
<dbReference type="RefSeq" id="WP_200359674.1">
    <property type="nucleotide sequence ID" value="NZ_JAENIL010000099.1"/>
</dbReference>
<name>A0A934VP28_9BACT</name>
<evidence type="ECO:0000313" key="2">
    <source>
        <dbReference type="EMBL" id="MBK1880566.1"/>
    </source>
</evidence>
<proteinExistence type="predicted"/>
<dbReference type="EMBL" id="JAENIL010000099">
    <property type="protein sequence ID" value="MBK1880566.1"/>
    <property type="molecule type" value="Genomic_DNA"/>
</dbReference>
<sequence>MIKTFKWIGIALAVLVFSYSLYHFGVYDYLARAWSSSDFRLGVVAELHGVVIETVLVVWLFTWIINRREKKRWKPARLLVARHVCRVHQKLFNSLRWIVDYDHHTNPESHQMPPGTTQRQADAWGKGLHLQPLDSLFVELKKMIEYNNVALDSSLHPKVISYIVAAKDAISICKFVVHAYEGKANYHFHGSYNNRSITEMERIYKDLLAEYPEVVELEKPIGPPPESSEFIHELVESLNSKNEFLHLEVNNNA</sequence>
<feature type="transmembrane region" description="Helical" evidence="1">
    <location>
        <begin position="47"/>
        <end position="65"/>
    </location>
</feature>
<accession>A0A934VP28</accession>
<evidence type="ECO:0000256" key="1">
    <source>
        <dbReference type="SAM" id="Phobius"/>
    </source>
</evidence>
<evidence type="ECO:0000313" key="3">
    <source>
        <dbReference type="Proteomes" id="UP000617628"/>
    </source>
</evidence>
<organism evidence="2 3">
    <name type="scientific">Pelagicoccus mobilis</name>
    <dbReference type="NCBI Taxonomy" id="415221"/>
    <lineage>
        <taxon>Bacteria</taxon>
        <taxon>Pseudomonadati</taxon>
        <taxon>Verrucomicrobiota</taxon>
        <taxon>Opitutia</taxon>
        <taxon>Puniceicoccales</taxon>
        <taxon>Pelagicoccaceae</taxon>
        <taxon>Pelagicoccus</taxon>
    </lineage>
</organism>
<keyword evidence="1" id="KW-0472">Membrane</keyword>
<dbReference type="Proteomes" id="UP000617628">
    <property type="component" value="Unassembled WGS sequence"/>
</dbReference>
<keyword evidence="1" id="KW-1133">Transmembrane helix</keyword>
<reference evidence="2" key="1">
    <citation type="submission" date="2021-01" db="EMBL/GenBank/DDBJ databases">
        <title>Modified the classification status of verrucomicrobia.</title>
        <authorList>
            <person name="Feng X."/>
        </authorList>
    </citation>
    <scope>NUCLEOTIDE SEQUENCE</scope>
    <source>
        <strain evidence="2">KCTC 13126</strain>
    </source>
</reference>
<protein>
    <recommendedName>
        <fullName evidence="4">DUF4760 domain-containing protein</fullName>
    </recommendedName>
</protein>